<evidence type="ECO:0000256" key="6">
    <source>
        <dbReference type="ARBA" id="ARBA00022979"/>
    </source>
</evidence>
<keyword evidence="10 14" id="KW-0472">Membrane</keyword>
<dbReference type="AlphaFoldDB" id="A0A4Z2C5Z1"/>
<dbReference type="GO" id="GO:0008292">
    <property type="term" value="P:acetylcholine biosynthetic process"/>
    <property type="evidence" value="ECO:0007669"/>
    <property type="project" value="TreeGrafter"/>
</dbReference>
<accession>A0A4Z2C5Z1</accession>
<evidence type="ECO:0000256" key="7">
    <source>
        <dbReference type="ARBA" id="ARBA00022989"/>
    </source>
</evidence>
<evidence type="ECO:0000256" key="8">
    <source>
        <dbReference type="ARBA" id="ARBA00023053"/>
    </source>
</evidence>
<evidence type="ECO:0000256" key="1">
    <source>
        <dbReference type="ARBA" id="ARBA00004141"/>
    </source>
</evidence>
<dbReference type="InterPro" id="IPR052244">
    <property type="entry name" value="Choline_transporter"/>
</dbReference>
<proteinExistence type="inferred from homology"/>
<feature type="transmembrane region" description="Helical" evidence="14">
    <location>
        <begin position="166"/>
        <end position="189"/>
    </location>
</feature>
<evidence type="ECO:0000313" key="15">
    <source>
        <dbReference type="EMBL" id="TNM99593.1"/>
    </source>
</evidence>
<feature type="transmembrane region" description="Helical" evidence="14">
    <location>
        <begin position="128"/>
        <end position="154"/>
    </location>
</feature>
<evidence type="ECO:0000256" key="3">
    <source>
        <dbReference type="ARBA" id="ARBA00022448"/>
    </source>
</evidence>
<keyword evidence="6" id="KW-0530">Neurotransmitter biosynthesis</keyword>
<dbReference type="InterPro" id="IPR038377">
    <property type="entry name" value="Na/Glc_symporter_sf"/>
</dbReference>
<name>A0A4Z2C5Z1_9TELE</name>
<comment type="similarity">
    <text evidence="2 13">Belongs to the sodium:solute symporter (SSF) (TC 2.A.21) family.</text>
</comment>
<feature type="transmembrane region" description="Helical" evidence="14">
    <location>
        <begin position="6"/>
        <end position="27"/>
    </location>
</feature>
<organism evidence="15 16">
    <name type="scientific">Takifugu bimaculatus</name>
    <dbReference type="NCBI Taxonomy" id="433685"/>
    <lineage>
        <taxon>Eukaryota</taxon>
        <taxon>Metazoa</taxon>
        <taxon>Chordata</taxon>
        <taxon>Craniata</taxon>
        <taxon>Vertebrata</taxon>
        <taxon>Euteleostomi</taxon>
        <taxon>Actinopterygii</taxon>
        <taxon>Neopterygii</taxon>
        <taxon>Teleostei</taxon>
        <taxon>Neoteleostei</taxon>
        <taxon>Acanthomorphata</taxon>
        <taxon>Eupercaria</taxon>
        <taxon>Tetraodontiformes</taxon>
        <taxon>Tetradontoidea</taxon>
        <taxon>Tetraodontidae</taxon>
        <taxon>Takifugu</taxon>
    </lineage>
</organism>
<evidence type="ECO:0000256" key="10">
    <source>
        <dbReference type="ARBA" id="ARBA00023136"/>
    </source>
</evidence>
<dbReference type="GO" id="GO:0005886">
    <property type="term" value="C:plasma membrane"/>
    <property type="evidence" value="ECO:0007669"/>
    <property type="project" value="TreeGrafter"/>
</dbReference>
<keyword evidence="4 14" id="KW-0812">Transmembrane</keyword>
<protein>
    <submittedName>
        <fullName evidence="15">Uncharacterized protein</fullName>
    </submittedName>
</protein>
<dbReference type="GO" id="GO:0005307">
    <property type="term" value="F:choline:sodium symporter activity"/>
    <property type="evidence" value="ECO:0007669"/>
    <property type="project" value="TreeGrafter"/>
</dbReference>
<dbReference type="Pfam" id="PF00474">
    <property type="entry name" value="SSF"/>
    <property type="match status" value="1"/>
</dbReference>
<keyword evidence="3" id="KW-0813">Transport</keyword>
<feature type="transmembrane region" description="Helical" evidence="14">
    <location>
        <begin position="51"/>
        <end position="72"/>
    </location>
</feature>
<feature type="transmembrane region" description="Helical" evidence="14">
    <location>
        <begin position="84"/>
        <end position="107"/>
    </location>
</feature>
<dbReference type="EMBL" id="SWLE01000005">
    <property type="protein sequence ID" value="TNM99593.1"/>
    <property type="molecule type" value="Genomic_DNA"/>
</dbReference>
<evidence type="ECO:0000256" key="11">
    <source>
        <dbReference type="ARBA" id="ARBA00023180"/>
    </source>
</evidence>
<evidence type="ECO:0000256" key="14">
    <source>
        <dbReference type="SAM" id="Phobius"/>
    </source>
</evidence>
<evidence type="ECO:0000313" key="16">
    <source>
        <dbReference type="Proteomes" id="UP000516260"/>
    </source>
</evidence>
<dbReference type="PROSITE" id="PS50283">
    <property type="entry name" value="NA_SOLUT_SYMP_3"/>
    <property type="match status" value="1"/>
</dbReference>
<dbReference type="PANTHER" id="PTHR45897">
    <property type="entry name" value="HIGH-AFFINITY CHOLINE TRANSPORTER 1"/>
    <property type="match status" value="1"/>
</dbReference>
<dbReference type="InterPro" id="IPR001734">
    <property type="entry name" value="Na/solute_symporter"/>
</dbReference>
<evidence type="ECO:0000256" key="5">
    <source>
        <dbReference type="ARBA" id="ARBA00022847"/>
    </source>
</evidence>
<keyword evidence="11" id="KW-0325">Glycoprotein</keyword>
<keyword evidence="12" id="KW-0739">Sodium transport</keyword>
<evidence type="ECO:0000256" key="2">
    <source>
        <dbReference type="ARBA" id="ARBA00006434"/>
    </source>
</evidence>
<reference evidence="15 16" key="1">
    <citation type="submission" date="2019-04" db="EMBL/GenBank/DDBJ databases">
        <title>The sequence and de novo assembly of Takifugu bimaculatus genome using PacBio and Hi-C technologies.</title>
        <authorList>
            <person name="Xu P."/>
            <person name="Liu B."/>
            <person name="Zhou Z."/>
        </authorList>
    </citation>
    <scope>NUCLEOTIDE SEQUENCE [LARGE SCALE GENOMIC DNA]</scope>
    <source>
        <strain evidence="15">TB-2018</strain>
        <tissue evidence="15">Muscle</tissue>
    </source>
</reference>
<keyword evidence="7 14" id="KW-1133">Transmembrane helix</keyword>
<dbReference type="PANTHER" id="PTHR45897:SF5">
    <property type="entry name" value="HIGH AFFINITY CHOLINE TRANSPORTER 1"/>
    <property type="match status" value="1"/>
</dbReference>
<evidence type="ECO:0000256" key="12">
    <source>
        <dbReference type="ARBA" id="ARBA00023201"/>
    </source>
</evidence>
<keyword evidence="5" id="KW-0769">Symport</keyword>
<dbReference type="Gene3D" id="1.20.1730.10">
    <property type="entry name" value="Sodium/glucose cotransporter"/>
    <property type="match status" value="1"/>
</dbReference>
<gene>
    <name evidence="15" type="ORF">fugu_012626</name>
</gene>
<comment type="subcellular location">
    <subcellularLocation>
        <location evidence="1">Membrane</location>
        <topology evidence="1">Multi-pass membrane protein</topology>
    </subcellularLocation>
</comment>
<evidence type="ECO:0000256" key="4">
    <source>
        <dbReference type="ARBA" id="ARBA00022692"/>
    </source>
</evidence>
<keyword evidence="16" id="KW-1185">Reference proteome</keyword>
<sequence length="232" mass="25191">MALNVPGLVATIIFYLLILCIGIWASIKSKRDEIRMQAHHTDMALLGDRRITLVVGIFTTTATWVGGTFIIGTAETVYDPKLGLIWAVMPLAATLAFCLGGFFFAEPMRDRKYVTIMDPFHIKYGDKLTGLLSVAVLMSEVIWVASTLISLGSVLEDGVYIQSAPISTICMLASLTTILLVSYLVSLLFNKHLIPDAWDVFNVKAQTLPLGGATVPPGENRGPAVPMLESTC</sequence>
<keyword evidence="9" id="KW-0406">Ion transport</keyword>
<dbReference type="Proteomes" id="UP000516260">
    <property type="component" value="Chromosome 13"/>
</dbReference>
<keyword evidence="8" id="KW-0915">Sodium</keyword>
<evidence type="ECO:0000256" key="9">
    <source>
        <dbReference type="ARBA" id="ARBA00023065"/>
    </source>
</evidence>
<comment type="caution">
    <text evidence="15">The sequence shown here is derived from an EMBL/GenBank/DDBJ whole genome shotgun (WGS) entry which is preliminary data.</text>
</comment>
<evidence type="ECO:0000256" key="13">
    <source>
        <dbReference type="RuleBase" id="RU362091"/>
    </source>
</evidence>